<dbReference type="InterPro" id="IPR003018">
    <property type="entry name" value="GAF"/>
</dbReference>
<feature type="domain" description="GAF" evidence="1">
    <location>
        <begin position="9"/>
        <end position="86"/>
    </location>
</feature>
<dbReference type="SUPFAM" id="SSF55781">
    <property type="entry name" value="GAF domain-like"/>
    <property type="match status" value="1"/>
</dbReference>
<dbReference type="Proteomes" id="UP001170310">
    <property type="component" value="Unassembled WGS sequence"/>
</dbReference>
<feature type="non-terminal residue" evidence="2">
    <location>
        <position position="87"/>
    </location>
</feature>
<evidence type="ECO:0000313" key="3">
    <source>
        <dbReference type="Proteomes" id="UP001170310"/>
    </source>
</evidence>
<dbReference type="Gene3D" id="3.30.450.40">
    <property type="match status" value="1"/>
</dbReference>
<proteinExistence type="predicted"/>
<dbReference type="InterPro" id="IPR029016">
    <property type="entry name" value="GAF-like_dom_sf"/>
</dbReference>
<comment type="caution">
    <text evidence="2">The sequence shown here is derived from an EMBL/GenBank/DDBJ whole genome shotgun (WGS) entry which is preliminary data.</text>
</comment>
<protein>
    <submittedName>
        <fullName evidence="2">GAF domain-containing protein</fullName>
    </submittedName>
</protein>
<organism evidence="2 3">
    <name type="scientific">Staphylococcus pasteuri_A</name>
    <dbReference type="NCBI Taxonomy" id="3062664"/>
    <lineage>
        <taxon>Bacteria</taxon>
        <taxon>Bacillati</taxon>
        <taxon>Bacillota</taxon>
        <taxon>Bacilli</taxon>
        <taxon>Bacillales</taxon>
        <taxon>Staphylococcaceae</taxon>
        <taxon>Staphylococcus</taxon>
    </lineage>
</organism>
<reference evidence="2" key="1">
    <citation type="submission" date="2023-07" db="EMBL/GenBank/DDBJ databases">
        <title>Genome content predicts the carbon catabolic preferences of heterotrophic bacteria.</title>
        <authorList>
            <person name="Gralka M."/>
        </authorList>
    </citation>
    <scope>NUCLEOTIDE SEQUENCE</scope>
    <source>
        <strain evidence="2">E2R20</strain>
    </source>
</reference>
<dbReference type="RefSeq" id="WP_303522304.1">
    <property type="nucleotide sequence ID" value="NZ_JAUOQO010000461.1"/>
</dbReference>
<dbReference type="AlphaFoldDB" id="A0AAW7YSQ3"/>
<sequence length="87" mass="9503">LLRHKKAGTIASSGATAQAVDELQYDYQDGPCLTAARTQQPVHAPDFATDERWPEYAKAIQEHGLHSVLAIPFDLEGPDRAALNLYA</sequence>
<keyword evidence="3" id="KW-1185">Reference proteome</keyword>
<dbReference type="Pfam" id="PF13185">
    <property type="entry name" value="GAF_2"/>
    <property type="match status" value="1"/>
</dbReference>
<dbReference type="EMBL" id="JAUOQO010000461">
    <property type="protein sequence ID" value="MDO6575290.1"/>
    <property type="molecule type" value="Genomic_DNA"/>
</dbReference>
<name>A0AAW7YSQ3_9STAP</name>
<evidence type="ECO:0000313" key="2">
    <source>
        <dbReference type="EMBL" id="MDO6575290.1"/>
    </source>
</evidence>
<gene>
    <name evidence="2" type="ORF">Q4528_14330</name>
</gene>
<accession>A0AAW7YSQ3</accession>
<feature type="non-terminal residue" evidence="2">
    <location>
        <position position="1"/>
    </location>
</feature>
<evidence type="ECO:0000259" key="1">
    <source>
        <dbReference type="Pfam" id="PF13185"/>
    </source>
</evidence>